<keyword evidence="13" id="KW-1185">Reference proteome</keyword>
<dbReference type="PANTHER" id="PTHR31451:SF39">
    <property type="entry name" value="MANNAN ENDO-1,4-BETA-MANNOSIDASE 1"/>
    <property type="match status" value="1"/>
</dbReference>
<protein>
    <recommendedName>
        <fullName evidence="4">mannan endo-1,4-beta-mannosidase</fullName>
        <ecNumber evidence="4">3.2.1.78</ecNumber>
    </recommendedName>
</protein>
<dbReference type="OrthoDB" id="406631at2759"/>
<evidence type="ECO:0000256" key="9">
    <source>
        <dbReference type="SAM" id="MobiDB-lite"/>
    </source>
</evidence>
<proteinExistence type="inferred from homology"/>
<dbReference type="Pfam" id="PF00734">
    <property type="entry name" value="CBM_1"/>
    <property type="match status" value="1"/>
</dbReference>
<keyword evidence="5" id="KW-0964">Secreted</keyword>
<evidence type="ECO:0000256" key="10">
    <source>
        <dbReference type="SAM" id="SignalP"/>
    </source>
</evidence>
<organism evidence="12 13">
    <name type="scientific">Botryotinia convoluta</name>
    <dbReference type="NCBI Taxonomy" id="54673"/>
    <lineage>
        <taxon>Eukaryota</taxon>
        <taxon>Fungi</taxon>
        <taxon>Dikarya</taxon>
        <taxon>Ascomycota</taxon>
        <taxon>Pezizomycotina</taxon>
        <taxon>Leotiomycetes</taxon>
        <taxon>Helotiales</taxon>
        <taxon>Sclerotiniaceae</taxon>
        <taxon>Botryotinia</taxon>
    </lineage>
</organism>
<keyword evidence="8" id="KW-0326">Glycosidase</keyword>
<evidence type="ECO:0000256" key="3">
    <source>
        <dbReference type="ARBA" id="ARBA00005641"/>
    </source>
</evidence>
<dbReference type="SMART" id="SM00236">
    <property type="entry name" value="fCBD"/>
    <property type="match status" value="1"/>
</dbReference>
<dbReference type="PROSITE" id="PS51164">
    <property type="entry name" value="CBM1_2"/>
    <property type="match status" value="1"/>
</dbReference>
<dbReference type="GO" id="GO:0005576">
    <property type="term" value="C:extracellular region"/>
    <property type="evidence" value="ECO:0007669"/>
    <property type="project" value="UniProtKB-SubCell"/>
</dbReference>
<feature type="region of interest" description="Disordered" evidence="9">
    <location>
        <begin position="71"/>
        <end position="91"/>
    </location>
</feature>
<evidence type="ECO:0000256" key="4">
    <source>
        <dbReference type="ARBA" id="ARBA00012706"/>
    </source>
</evidence>
<evidence type="ECO:0000256" key="2">
    <source>
        <dbReference type="ARBA" id="ARBA00004613"/>
    </source>
</evidence>
<evidence type="ECO:0000313" key="12">
    <source>
        <dbReference type="EMBL" id="TGO49950.1"/>
    </source>
</evidence>
<dbReference type="InterPro" id="IPR001547">
    <property type="entry name" value="Glyco_hydro_5"/>
</dbReference>
<dbReference type="Pfam" id="PF26410">
    <property type="entry name" value="GH5_mannosidase"/>
    <property type="match status" value="1"/>
</dbReference>
<evidence type="ECO:0000256" key="6">
    <source>
        <dbReference type="ARBA" id="ARBA00022729"/>
    </source>
</evidence>
<name>A0A4Z1HTC0_9HELO</name>
<dbReference type="SUPFAM" id="SSF57180">
    <property type="entry name" value="Cellulose-binding domain"/>
    <property type="match status" value="1"/>
</dbReference>
<feature type="domain" description="CBM1" evidence="11">
    <location>
        <begin position="18"/>
        <end position="54"/>
    </location>
</feature>
<comment type="catalytic activity">
    <reaction evidence="1">
        <text>Random hydrolysis of (1-&gt;4)-beta-D-mannosidic linkages in mannans, galactomannans and glucomannans.</text>
        <dbReference type="EC" id="3.2.1.78"/>
    </reaction>
</comment>
<evidence type="ECO:0000259" key="11">
    <source>
        <dbReference type="PROSITE" id="PS51164"/>
    </source>
</evidence>
<dbReference type="GO" id="GO:0030248">
    <property type="term" value="F:cellulose binding"/>
    <property type="evidence" value="ECO:0007669"/>
    <property type="project" value="InterPro"/>
</dbReference>
<gene>
    <name evidence="12" type="ORF">BCON_0195g00060</name>
</gene>
<dbReference type="EC" id="3.2.1.78" evidence="4"/>
<dbReference type="GO" id="GO:0046355">
    <property type="term" value="P:mannan catabolic process"/>
    <property type="evidence" value="ECO:0007669"/>
    <property type="project" value="UniProtKB-ARBA"/>
</dbReference>
<keyword evidence="6 10" id="KW-0732">Signal</keyword>
<evidence type="ECO:0000256" key="1">
    <source>
        <dbReference type="ARBA" id="ARBA00001678"/>
    </source>
</evidence>
<feature type="signal peptide" evidence="10">
    <location>
        <begin position="1"/>
        <end position="18"/>
    </location>
</feature>
<dbReference type="GO" id="GO:0016985">
    <property type="term" value="F:mannan endo-1,4-beta-mannosidase activity"/>
    <property type="evidence" value="ECO:0007669"/>
    <property type="project" value="UniProtKB-EC"/>
</dbReference>
<dbReference type="InterPro" id="IPR035971">
    <property type="entry name" value="CBD_sf"/>
</dbReference>
<dbReference type="AlphaFoldDB" id="A0A4Z1HTC0"/>
<sequence length="446" mass="47315">MKVSVALITSCTVALVRGQAAAYAKCGGQDWTGPTTCVTGYTCVYTNAFYSQCVPGSDAASTTLTTSTKPATISTTSTTKPGTTSSTSTTAAPASTATSITGYAKTAGTVFQINGKKTYFAGTNCYWCGFLTNNADVDLVMSHLASSGLKVLRVWGFNDVTTAQGSGSVWYQSFIEGQSPVINTGANGLQRLDYVVQSAQAHGISLIINFVNNWNDYGGMQAYATYYGISLTDWYTNAAAQAQYKAYIAAVVARYKTNTAVFAWELANEPRCTGCATSVITNWATSISQYIKSLDPNHMVTVGDEGFGLTVANDTSYPFTAGPGTWFTDLLAIPTIDFATIHLYPGSWGEVDSWGSSWISSHANVTAAAGKPLVLEEYGSPTHLNELPWQGTVLDTATAGSMYWQYGDTLSTGQTSDDGNTIYYGTSEYTTLVTNHAAAMNAKAVP</sequence>
<dbReference type="EMBL" id="PQXN01000195">
    <property type="protein sequence ID" value="TGO49950.1"/>
    <property type="molecule type" value="Genomic_DNA"/>
</dbReference>
<dbReference type="FunFam" id="3.20.20.80:FF:000076">
    <property type="entry name" value="Mannan endo-1,4-beta-mannosidase A"/>
    <property type="match status" value="1"/>
</dbReference>
<dbReference type="InterPro" id="IPR017853">
    <property type="entry name" value="GH"/>
</dbReference>
<evidence type="ECO:0000256" key="8">
    <source>
        <dbReference type="ARBA" id="ARBA00023295"/>
    </source>
</evidence>
<comment type="caution">
    <text evidence="12">The sequence shown here is derived from an EMBL/GenBank/DDBJ whole genome shotgun (WGS) entry which is preliminary data.</text>
</comment>
<dbReference type="InterPro" id="IPR000254">
    <property type="entry name" value="CBD"/>
</dbReference>
<dbReference type="SUPFAM" id="SSF51445">
    <property type="entry name" value="(Trans)glycosidases"/>
    <property type="match status" value="1"/>
</dbReference>
<dbReference type="Gene3D" id="3.20.20.80">
    <property type="entry name" value="Glycosidases"/>
    <property type="match status" value="1"/>
</dbReference>
<keyword evidence="7" id="KW-0378">Hydrolase</keyword>
<accession>A0A4Z1HTC0</accession>
<feature type="chain" id="PRO_5021413500" description="mannan endo-1,4-beta-mannosidase" evidence="10">
    <location>
        <begin position="19"/>
        <end position="446"/>
    </location>
</feature>
<dbReference type="PANTHER" id="PTHR31451">
    <property type="match status" value="1"/>
</dbReference>
<reference evidence="12 13" key="1">
    <citation type="submission" date="2017-12" db="EMBL/GenBank/DDBJ databases">
        <title>Comparative genomics of Botrytis spp.</title>
        <authorList>
            <person name="Valero-Jimenez C.A."/>
            <person name="Tapia P."/>
            <person name="Veloso J."/>
            <person name="Silva-Moreno E."/>
            <person name="Staats M."/>
            <person name="Valdes J.H."/>
            <person name="Van Kan J.A.L."/>
        </authorList>
    </citation>
    <scope>NUCLEOTIDE SEQUENCE [LARGE SCALE GENOMIC DNA]</scope>
    <source>
        <strain evidence="12 13">MUCL11595</strain>
    </source>
</reference>
<comment type="subcellular location">
    <subcellularLocation>
        <location evidence="2">Secreted</location>
    </subcellularLocation>
</comment>
<evidence type="ECO:0000313" key="13">
    <source>
        <dbReference type="Proteomes" id="UP000297527"/>
    </source>
</evidence>
<dbReference type="PROSITE" id="PS00562">
    <property type="entry name" value="CBM1_1"/>
    <property type="match status" value="1"/>
</dbReference>
<dbReference type="Proteomes" id="UP000297527">
    <property type="component" value="Unassembled WGS sequence"/>
</dbReference>
<evidence type="ECO:0000256" key="5">
    <source>
        <dbReference type="ARBA" id="ARBA00022525"/>
    </source>
</evidence>
<dbReference type="InterPro" id="IPR045053">
    <property type="entry name" value="MAN-like"/>
</dbReference>
<evidence type="ECO:0000256" key="7">
    <source>
        <dbReference type="ARBA" id="ARBA00022801"/>
    </source>
</evidence>
<comment type="similarity">
    <text evidence="3">Belongs to the glycosyl hydrolase 5 (cellulase A) family.</text>
</comment>